<gene>
    <name evidence="1" type="ORF">SAMN04487908_105116</name>
</gene>
<reference evidence="2" key="1">
    <citation type="submission" date="2016-11" db="EMBL/GenBank/DDBJ databases">
        <authorList>
            <person name="Varghese N."/>
            <person name="Submissions S."/>
        </authorList>
    </citation>
    <scope>NUCLEOTIDE SEQUENCE [LARGE SCALE GENOMIC DNA]</scope>
    <source>
        <strain evidence="2">DSM 26349</strain>
    </source>
</reference>
<evidence type="ECO:0000313" key="1">
    <source>
        <dbReference type="EMBL" id="SHI77198.1"/>
    </source>
</evidence>
<evidence type="ECO:0000313" key="2">
    <source>
        <dbReference type="Proteomes" id="UP000184172"/>
    </source>
</evidence>
<keyword evidence="2" id="KW-1185">Reference proteome</keyword>
<dbReference type="AlphaFoldDB" id="A0A1M6DVZ2"/>
<dbReference type="Proteomes" id="UP000184172">
    <property type="component" value="Unassembled WGS sequence"/>
</dbReference>
<dbReference type="STRING" id="797419.SAMN05216556_10656"/>
<accession>A0A1M6DVZ2</accession>
<dbReference type="OrthoDB" id="1262821at2"/>
<evidence type="ECO:0008006" key="3">
    <source>
        <dbReference type="Google" id="ProtNLM"/>
    </source>
</evidence>
<dbReference type="RefSeq" id="WP_073215930.1">
    <property type="nucleotide sequence ID" value="NZ_FNNS01000006.1"/>
</dbReference>
<name>A0A1M6DVZ2_9FLAO</name>
<sequence length="84" mass="9691">MKFLLKCGETAEVCDKCQYEEASFFEKLTMKLHLIMCKCCRNYSANNNKLTNSIKTADIKTFSAKDKELLKAKLNQEMRTTPKS</sequence>
<organism evidence="1 2">
    <name type="scientific">Aequorivita viscosa</name>
    <dbReference type="NCBI Taxonomy" id="797419"/>
    <lineage>
        <taxon>Bacteria</taxon>
        <taxon>Pseudomonadati</taxon>
        <taxon>Bacteroidota</taxon>
        <taxon>Flavobacteriia</taxon>
        <taxon>Flavobacteriales</taxon>
        <taxon>Flavobacteriaceae</taxon>
        <taxon>Aequorivita</taxon>
    </lineage>
</organism>
<protein>
    <recommendedName>
        <fullName evidence="3">Glycine dehydrogenase</fullName>
    </recommendedName>
</protein>
<proteinExistence type="predicted"/>
<dbReference type="EMBL" id="FQYV01000005">
    <property type="protein sequence ID" value="SHI77198.1"/>
    <property type="molecule type" value="Genomic_DNA"/>
</dbReference>